<comment type="caution">
    <text evidence="2">The sequence shown here is derived from an EMBL/GenBank/DDBJ whole genome shotgun (WGS) entry which is preliminary data.</text>
</comment>
<dbReference type="EMBL" id="MCBT01000042">
    <property type="protein sequence ID" value="OEG73469.1"/>
    <property type="molecule type" value="Genomic_DNA"/>
</dbReference>
<dbReference type="OrthoDB" id="7068043at2"/>
<evidence type="ECO:0000313" key="3">
    <source>
        <dbReference type="Proteomes" id="UP000095230"/>
    </source>
</evidence>
<evidence type="ECO:0000313" key="2">
    <source>
        <dbReference type="EMBL" id="OEG73469.1"/>
    </source>
</evidence>
<feature type="compositionally biased region" description="Basic and acidic residues" evidence="1">
    <location>
        <begin position="38"/>
        <end position="47"/>
    </location>
</feature>
<sequence>MIGVKQIILISAIFLTGCSTTNGKNISCDFVVGSYESENDRREKERNNGQSHKKNNEDTVNGILSVISGAIGRAVSGSSKDECT</sequence>
<organism evidence="2 3">
    <name type="scientific">Shewanella colwelliana</name>
    <name type="common">Alteromonas colwelliana</name>
    <dbReference type="NCBI Taxonomy" id="23"/>
    <lineage>
        <taxon>Bacteria</taxon>
        <taxon>Pseudomonadati</taxon>
        <taxon>Pseudomonadota</taxon>
        <taxon>Gammaproteobacteria</taxon>
        <taxon>Alteromonadales</taxon>
        <taxon>Shewanellaceae</taxon>
        <taxon>Shewanella</taxon>
    </lineage>
</organism>
<dbReference type="Proteomes" id="UP000095230">
    <property type="component" value="Unassembled WGS sequence"/>
</dbReference>
<dbReference type="PROSITE" id="PS51257">
    <property type="entry name" value="PROKAR_LIPOPROTEIN"/>
    <property type="match status" value="1"/>
</dbReference>
<feature type="region of interest" description="Disordered" evidence="1">
    <location>
        <begin position="37"/>
        <end position="57"/>
    </location>
</feature>
<proteinExistence type="predicted"/>
<gene>
    <name evidence="2" type="ORF">BEL05_08630</name>
</gene>
<dbReference type="RefSeq" id="WP_069671409.1">
    <property type="nucleotide sequence ID" value="NZ_MCBT01000042.1"/>
</dbReference>
<protein>
    <recommendedName>
        <fullName evidence="4">Lipoprotein</fullName>
    </recommendedName>
</protein>
<evidence type="ECO:0000256" key="1">
    <source>
        <dbReference type="SAM" id="MobiDB-lite"/>
    </source>
</evidence>
<name>A0A1E5ISD3_SHECO</name>
<evidence type="ECO:0008006" key="4">
    <source>
        <dbReference type="Google" id="ProtNLM"/>
    </source>
</evidence>
<dbReference type="AlphaFoldDB" id="A0A1E5ISD3"/>
<accession>A0A1E5ISD3</accession>
<reference evidence="2 3" key="1">
    <citation type="submission" date="2016-07" db="EMBL/GenBank/DDBJ databases">
        <title>Whole-genome of two Shewanella species isolated from a digestive organ of sea cucumber Apostichopus japonicus Selenka 1867.</title>
        <authorList>
            <person name="Hong H.-H."/>
            <person name="Choi H."/>
            <person name="Cheon S."/>
            <person name="Oh J.-S."/>
            <person name="Lee H.-G."/>
            <person name="Park C."/>
        </authorList>
    </citation>
    <scope>NUCLEOTIDE SEQUENCE [LARGE SCALE GENOMIC DNA]</scope>
    <source>
        <strain evidence="2 3">CSB03KR</strain>
    </source>
</reference>